<organism evidence="2 3">
    <name type="scientific">Novosphingobium organovorum</name>
    <dbReference type="NCBI Taxonomy" id="2930092"/>
    <lineage>
        <taxon>Bacteria</taxon>
        <taxon>Pseudomonadati</taxon>
        <taxon>Pseudomonadota</taxon>
        <taxon>Alphaproteobacteria</taxon>
        <taxon>Sphingomonadales</taxon>
        <taxon>Sphingomonadaceae</taxon>
        <taxon>Novosphingobium</taxon>
    </lineage>
</organism>
<evidence type="ECO:0000259" key="1">
    <source>
        <dbReference type="Pfam" id="PF13472"/>
    </source>
</evidence>
<dbReference type="Pfam" id="PF13472">
    <property type="entry name" value="Lipase_GDSL_2"/>
    <property type="match status" value="1"/>
</dbReference>
<sequence length="221" mass="23477">MTRQTPYSIMCFGDSLTWGWVPNPDSVPTTRYGLDARWTRVMAKALGEDYAVIEEGLNARTTNQDDPTDPRLNGSAYLPTAVASHLPLDLVILMLGTNDTKAVFRREPIDIVTGMSVLVGQVLSSAGGVGSVYPAPHVLVVAPPALAAMPDPCFAAMFEGAKAKTEALAKGYRDLARFLKVDFLDAGEVITTDGSDGIHLSAQANAVLGAAMADKVREILA</sequence>
<keyword evidence="3" id="KW-1185">Reference proteome</keyword>
<name>A0ABT0BCJ1_9SPHN</name>
<feature type="domain" description="SGNH hydrolase-type esterase" evidence="1">
    <location>
        <begin position="11"/>
        <end position="206"/>
    </location>
</feature>
<reference evidence="2" key="1">
    <citation type="submission" date="2022-03" db="EMBL/GenBank/DDBJ databases">
        <title>Identification of a novel bacterium isolated from mangrove sediments.</title>
        <authorList>
            <person name="Pan X."/>
        </authorList>
    </citation>
    <scope>NUCLEOTIDE SEQUENCE</scope>
    <source>
        <strain evidence="2">B1949</strain>
    </source>
</reference>
<dbReference type="Proteomes" id="UP001162881">
    <property type="component" value="Unassembled WGS sequence"/>
</dbReference>
<keyword evidence="2" id="KW-0378">Hydrolase</keyword>
<dbReference type="SUPFAM" id="SSF52266">
    <property type="entry name" value="SGNH hydrolase"/>
    <property type="match status" value="1"/>
</dbReference>
<dbReference type="GO" id="GO:0016787">
    <property type="term" value="F:hydrolase activity"/>
    <property type="evidence" value="ECO:0007669"/>
    <property type="project" value="UniProtKB-KW"/>
</dbReference>
<protein>
    <submittedName>
        <fullName evidence="2">SGNH/GDSL hydrolase family protein</fullName>
    </submittedName>
</protein>
<gene>
    <name evidence="2" type="ORF">MTR62_07425</name>
</gene>
<dbReference type="EMBL" id="JALHLF010000019">
    <property type="protein sequence ID" value="MCJ2182521.1"/>
    <property type="molecule type" value="Genomic_DNA"/>
</dbReference>
<evidence type="ECO:0000313" key="3">
    <source>
        <dbReference type="Proteomes" id="UP001162881"/>
    </source>
</evidence>
<dbReference type="RefSeq" id="WP_244018536.1">
    <property type="nucleotide sequence ID" value="NZ_JALHLF010000019.1"/>
</dbReference>
<evidence type="ECO:0000313" key="2">
    <source>
        <dbReference type="EMBL" id="MCJ2182521.1"/>
    </source>
</evidence>
<comment type="caution">
    <text evidence="2">The sequence shown here is derived from an EMBL/GenBank/DDBJ whole genome shotgun (WGS) entry which is preliminary data.</text>
</comment>
<proteinExistence type="predicted"/>
<dbReference type="InterPro" id="IPR013830">
    <property type="entry name" value="SGNH_hydro"/>
</dbReference>
<dbReference type="Gene3D" id="3.40.50.1110">
    <property type="entry name" value="SGNH hydrolase"/>
    <property type="match status" value="1"/>
</dbReference>
<dbReference type="CDD" id="cd01839">
    <property type="entry name" value="SGNH_arylesterase_like"/>
    <property type="match status" value="1"/>
</dbReference>
<dbReference type="InterPro" id="IPR036514">
    <property type="entry name" value="SGNH_hydro_sf"/>
</dbReference>
<accession>A0ABT0BCJ1</accession>